<evidence type="ECO:0000256" key="3">
    <source>
        <dbReference type="ARBA" id="ARBA00022827"/>
    </source>
</evidence>
<dbReference type="Proteomes" id="UP000674143">
    <property type="component" value="Unassembled WGS sequence"/>
</dbReference>
<comment type="cofactor">
    <cofactor evidence="4">
        <name>FAD</name>
        <dbReference type="ChEBI" id="CHEBI:57692"/>
    </cofactor>
    <text evidence="4">Binds 1 FAD per subunit.</text>
</comment>
<reference evidence="8" key="2">
    <citation type="journal article" date="2021" name="Sci. Data">
        <title>Chromosome-scale genome sequencing, assembly and annotation of six genomes from subfamily Leishmaniinae.</title>
        <authorList>
            <person name="Almutairi H."/>
            <person name="Urbaniak M.D."/>
            <person name="Bates M.D."/>
            <person name="Jariyapan N."/>
            <person name="Kwakye-Nuako G."/>
            <person name="Thomaz Soccol V."/>
            <person name="Al-Salem W.S."/>
            <person name="Dillon R.J."/>
            <person name="Bates P.A."/>
            <person name="Gatherer D."/>
        </authorList>
    </citation>
    <scope>NUCLEOTIDE SEQUENCE [LARGE SCALE GENOMIC DNA]</scope>
</reference>
<dbReference type="Gene3D" id="3.40.50.620">
    <property type="entry name" value="HUPs"/>
    <property type="match status" value="1"/>
</dbReference>
<gene>
    <name evidence="7" type="ORF">LSCM4_06725</name>
</gene>
<feature type="binding site" evidence="4">
    <location>
        <begin position="897"/>
        <end position="899"/>
    </location>
    <ligand>
        <name>FAD</name>
        <dbReference type="ChEBI" id="CHEBI:57692"/>
    </ligand>
</feature>
<feature type="binding site" evidence="4">
    <location>
        <position position="790"/>
    </location>
    <ligand>
        <name>FAD</name>
        <dbReference type="ChEBI" id="CHEBI:57692"/>
    </ligand>
</feature>
<evidence type="ECO:0000256" key="4">
    <source>
        <dbReference type="PIRSR" id="PIRSR602081-1"/>
    </source>
</evidence>
<keyword evidence="2 4" id="KW-0285">Flavoprotein</keyword>
<dbReference type="EMBL" id="JAFHLR010000009">
    <property type="protein sequence ID" value="KAG5486019.1"/>
    <property type="molecule type" value="Genomic_DNA"/>
</dbReference>
<dbReference type="InterPro" id="IPR036155">
    <property type="entry name" value="Crypto/Photolyase_N_sf"/>
</dbReference>
<dbReference type="SUPFAM" id="SSF48173">
    <property type="entry name" value="Cryptochrome/photolyase FAD-binding domain"/>
    <property type="match status" value="1"/>
</dbReference>
<evidence type="ECO:0000256" key="2">
    <source>
        <dbReference type="ARBA" id="ARBA00022630"/>
    </source>
</evidence>
<sequence length="1085" mass="118387">MLSVGRLSVSRVTAVVRLWRSAAHHRHAAASCAGLSKNEHSSGCGALTCARRTVLTATRVRRMSSSRSSGDTGMDSYREAALGTAVYFYTTPPLNDDTTSDHNSPSVAHLSAAPPAPPPPLPPSPPVSSVSAAEVTAEERAELYKYLRHVEEADPEFLAAARGIPPRLSNPAGGEVDEAATVAESGAHSAGTCASRPLCGSSAPPLASLADAAELAMDLAQEEAAAQMSFGGASACDWDLAEREAGADSGCQEGGDGVEFGDDAERDEQLLAFLKGRHVRLQNTPDMVTPPLIIPDGNGHVAVKTQPLLYPGEREKEGSVTTAGTTLTNMAVAPQTTVHLLHRHSYLAEQDRLYLSACTAPEAQLRPPNAMRATPPSADAQHHGCCILVVFSTTDLRVHDNHLLAFASVRARAVATETGIPVSVIGVCVLDYRTFAQPSIVGGFFRQSPQRAQFLLDTVAALRCKLEDTLHVPLLVRCGRPEEHVPRLAVELRAREVFMTTQYAPHERRVQALMVRRLQAGIWVSREEVADEVVMVSAVEQGASSVQRGAHRGSGVEEDDPLIAVVEHASIGAGGQHPYHRGSSVPSHCRAATTPPVVHSVWQSTLVHLDDLPTPLAAMKEGERWYHDDVTVSTIRPTEPYDRATAQLAELPLSWQAAALLPAKDERRRQAEPSILRGALPRLEDLGYSAAAVRGTDFAFQEVIATQSSHPVAGEDAALARLQDWLAQGGATSLLRYGRERRTNTKMYSQKLARVSPYIALGALSPRKYYEVLRQFAHANLRDAFVQQQFREGLLRLSRRDYWHWMGLRFGDRLFFSYGPHPEHTDDVPDWRRDRKVVQRWCDGLTGIPFADAAMRELVGTGFVAQEGRQALAWLLTRGYGQDWRLGAEWMERCSLDYDPFVCYGNYAYSCGLMLDDFGEPVRSVHYLAHQHDQTGIYVKKWLPQLSKVPPVYVHRPHVLTARMQAMHGVYLGKNYPYPLKLWQGAQRSLSAAELTAYYPHGIAKGPGYAEALRYGSAVMQPEEYSAAVSPAYVRQQEWATMLPASAFAGTEDGDDAAHFSLTEAAALRKPAAPAAEAVAVELRS</sequence>
<dbReference type="Pfam" id="PF03441">
    <property type="entry name" value="FAD_binding_7"/>
    <property type="match status" value="1"/>
</dbReference>
<dbReference type="SUPFAM" id="SSF52425">
    <property type="entry name" value="Cryptochrome/photolyase, N-terminal domain"/>
    <property type="match status" value="1"/>
</dbReference>
<keyword evidence="3 4" id="KW-0274">FAD</keyword>
<dbReference type="GeneID" id="92362573"/>
<dbReference type="AlphaFoldDB" id="A0A836KST9"/>
<proteinExistence type="inferred from homology"/>
<dbReference type="PROSITE" id="PS51645">
    <property type="entry name" value="PHR_CRY_ALPHA_BETA"/>
    <property type="match status" value="1"/>
</dbReference>
<dbReference type="SMR" id="A0A836KST9"/>
<comment type="caution">
    <text evidence="7">The sequence shown here is derived from an EMBL/GenBank/DDBJ whole genome shotgun (WGS) entry which is preliminary data.</text>
</comment>
<comment type="similarity">
    <text evidence="1">Belongs to the DNA photolyase class-1 family.</text>
</comment>
<evidence type="ECO:0000259" key="6">
    <source>
        <dbReference type="PROSITE" id="PS51645"/>
    </source>
</evidence>
<dbReference type="GO" id="GO:0071949">
    <property type="term" value="F:FAD binding"/>
    <property type="evidence" value="ECO:0007669"/>
    <property type="project" value="TreeGrafter"/>
</dbReference>
<evidence type="ECO:0000313" key="8">
    <source>
        <dbReference type="Proteomes" id="UP000674143"/>
    </source>
</evidence>
<dbReference type="GO" id="GO:0003904">
    <property type="term" value="F:deoxyribodipyrimidine photo-lyase activity"/>
    <property type="evidence" value="ECO:0007669"/>
    <property type="project" value="TreeGrafter"/>
</dbReference>
<dbReference type="InterPro" id="IPR006050">
    <property type="entry name" value="DNA_photolyase_N"/>
</dbReference>
<evidence type="ECO:0000256" key="5">
    <source>
        <dbReference type="SAM" id="MobiDB-lite"/>
    </source>
</evidence>
<feature type="compositionally biased region" description="Low complexity" evidence="5">
    <location>
        <begin position="104"/>
        <end position="113"/>
    </location>
</feature>
<dbReference type="InterPro" id="IPR036134">
    <property type="entry name" value="Crypto/Photolyase_FAD-like_sf"/>
</dbReference>
<dbReference type="GO" id="GO:0003677">
    <property type="term" value="F:DNA binding"/>
    <property type="evidence" value="ECO:0007669"/>
    <property type="project" value="TreeGrafter"/>
</dbReference>
<dbReference type="Gene3D" id="1.10.579.10">
    <property type="entry name" value="DNA Cyclobutane Dipyrimidine Photolyase, subunit A, domain 3"/>
    <property type="match status" value="1"/>
</dbReference>
<feature type="compositionally biased region" description="Pro residues" evidence="5">
    <location>
        <begin position="114"/>
        <end position="126"/>
    </location>
</feature>
<feature type="region of interest" description="Disordered" evidence="5">
    <location>
        <begin position="92"/>
        <end position="134"/>
    </location>
</feature>
<protein>
    <recommendedName>
        <fullName evidence="6">Photolyase/cryptochrome alpha/beta domain-containing protein</fullName>
    </recommendedName>
</protein>
<dbReference type="RefSeq" id="XP_067065350.1">
    <property type="nucleotide sequence ID" value="XM_067208639.1"/>
</dbReference>
<dbReference type="Gene3D" id="1.25.40.80">
    <property type="match status" value="1"/>
</dbReference>
<dbReference type="KEGG" id="loi:92362573"/>
<dbReference type="Pfam" id="PF00875">
    <property type="entry name" value="DNA_photolyase"/>
    <property type="match status" value="1"/>
</dbReference>
<feature type="binding site" evidence="4">
    <location>
        <position position="737"/>
    </location>
    <ligand>
        <name>FAD</name>
        <dbReference type="ChEBI" id="CHEBI:57692"/>
    </ligand>
</feature>
<accession>A0A836KST9</accession>
<dbReference type="PANTHER" id="PTHR11455">
    <property type="entry name" value="CRYPTOCHROME"/>
    <property type="match status" value="1"/>
</dbReference>
<name>A0A836KST9_9TRYP</name>
<dbReference type="InterPro" id="IPR002081">
    <property type="entry name" value="Cryptochrome/DNA_photolyase_1"/>
</dbReference>
<dbReference type="PANTHER" id="PTHR11455:SF22">
    <property type="entry name" value="CRYPTOCHROME DASH"/>
    <property type="match status" value="1"/>
</dbReference>
<dbReference type="InterPro" id="IPR014729">
    <property type="entry name" value="Rossmann-like_a/b/a_fold"/>
</dbReference>
<feature type="compositionally biased region" description="Polar residues" evidence="5">
    <location>
        <begin position="92"/>
        <end position="103"/>
    </location>
</feature>
<reference evidence="8" key="1">
    <citation type="journal article" date="2021" name="Microbiol. Resour. Announc.">
        <title>LGAAP: Leishmaniinae Genome Assembly and Annotation Pipeline.</title>
        <authorList>
            <person name="Almutairi H."/>
            <person name="Urbaniak M.D."/>
            <person name="Bates M.D."/>
            <person name="Jariyapan N."/>
            <person name="Kwakye-Nuako G."/>
            <person name="Thomaz-Soccol V."/>
            <person name="Al-Salem W.S."/>
            <person name="Dillon R.J."/>
            <person name="Bates P.A."/>
            <person name="Gatherer D."/>
        </authorList>
    </citation>
    <scope>NUCLEOTIDE SEQUENCE [LARGE SCALE GENOMIC DNA]</scope>
</reference>
<dbReference type="InterPro" id="IPR005101">
    <property type="entry name" value="Cryptochr/Photolyase_FAD-bd"/>
</dbReference>
<organism evidence="7 8">
    <name type="scientific">Leishmania orientalis</name>
    <dbReference type="NCBI Taxonomy" id="2249476"/>
    <lineage>
        <taxon>Eukaryota</taxon>
        <taxon>Discoba</taxon>
        <taxon>Euglenozoa</taxon>
        <taxon>Kinetoplastea</taxon>
        <taxon>Metakinetoplastina</taxon>
        <taxon>Trypanosomatida</taxon>
        <taxon>Trypanosomatidae</taxon>
        <taxon>Leishmaniinae</taxon>
        <taxon>Leishmania</taxon>
    </lineage>
</organism>
<keyword evidence="8" id="KW-1185">Reference proteome</keyword>
<dbReference type="GO" id="GO:0000719">
    <property type="term" value="P:photoreactive repair"/>
    <property type="evidence" value="ECO:0007669"/>
    <property type="project" value="TreeGrafter"/>
</dbReference>
<feature type="domain" description="Photolyase/cryptochrome alpha/beta" evidence="6">
    <location>
        <begin position="386"/>
        <end position="532"/>
    </location>
</feature>
<evidence type="ECO:0000313" key="7">
    <source>
        <dbReference type="EMBL" id="KAG5486019.1"/>
    </source>
</evidence>
<evidence type="ECO:0000256" key="1">
    <source>
        <dbReference type="ARBA" id="ARBA00005862"/>
    </source>
</evidence>